<dbReference type="Gene3D" id="3.40.605.10">
    <property type="entry name" value="Aldehyde Dehydrogenase, Chain A, domain 1"/>
    <property type="match status" value="1"/>
</dbReference>
<feature type="domain" description="Aldehyde dehydrogenase" evidence="4">
    <location>
        <begin position="25"/>
        <end position="482"/>
    </location>
</feature>
<gene>
    <name evidence="5" type="ORF">H9659_13640</name>
</gene>
<evidence type="ECO:0000313" key="6">
    <source>
        <dbReference type="Proteomes" id="UP000659496"/>
    </source>
</evidence>
<dbReference type="EMBL" id="JACSQY010000012">
    <property type="protein sequence ID" value="MBD7909374.1"/>
    <property type="molecule type" value="Genomic_DNA"/>
</dbReference>
<evidence type="ECO:0000313" key="5">
    <source>
        <dbReference type="EMBL" id="MBD7909374.1"/>
    </source>
</evidence>
<dbReference type="Proteomes" id="UP000659496">
    <property type="component" value="Unassembled WGS sequence"/>
</dbReference>
<feature type="active site" evidence="2">
    <location>
        <position position="254"/>
    </location>
</feature>
<evidence type="ECO:0000259" key="4">
    <source>
        <dbReference type="Pfam" id="PF00171"/>
    </source>
</evidence>
<evidence type="ECO:0000256" key="2">
    <source>
        <dbReference type="PROSITE-ProRule" id="PRU10007"/>
    </source>
</evidence>
<dbReference type="SUPFAM" id="SSF53720">
    <property type="entry name" value="ALDH-like"/>
    <property type="match status" value="1"/>
</dbReference>
<dbReference type="Gene3D" id="3.40.309.10">
    <property type="entry name" value="Aldehyde Dehydrogenase, Chain A, domain 2"/>
    <property type="match status" value="1"/>
</dbReference>
<keyword evidence="6" id="KW-1185">Reference proteome</keyword>
<dbReference type="PANTHER" id="PTHR11699">
    <property type="entry name" value="ALDEHYDE DEHYDROGENASE-RELATED"/>
    <property type="match status" value="1"/>
</dbReference>
<protein>
    <submittedName>
        <fullName evidence="5">Aldehyde dehydrogenase family protein</fullName>
    </submittedName>
</protein>
<proteinExistence type="inferred from homology"/>
<evidence type="ECO:0000256" key="1">
    <source>
        <dbReference type="ARBA" id="ARBA00023002"/>
    </source>
</evidence>
<comment type="similarity">
    <text evidence="3">Belongs to the aldehyde dehydrogenase family.</text>
</comment>
<keyword evidence="1 3" id="KW-0560">Oxidoreductase</keyword>
<dbReference type="InterPro" id="IPR016163">
    <property type="entry name" value="Ald_DH_C"/>
</dbReference>
<comment type="caution">
    <text evidence="5">The sequence shown here is derived from an EMBL/GenBank/DDBJ whole genome shotgun (WGS) entry which is preliminary data.</text>
</comment>
<dbReference type="InterPro" id="IPR015590">
    <property type="entry name" value="Aldehyde_DH_dom"/>
</dbReference>
<dbReference type="RefSeq" id="WP_191691495.1">
    <property type="nucleotide sequence ID" value="NZ_JACSQY010000012.1"/>
</dbReference>
<dbReference type="InterPro" id="IPR016162">
    <property type="entry name" value="Ald_DH_N"/>
</dbReference>
<dbReference type="Pfam" id="PF00171">
    <property type="entry name" value="Aldedh"/>
    <property type="match status" value="1"/>
</dbReference>
<evidence type="ECO:0000256" key="3">
    <source>
        <dbReference type="RuleBase" id="RU003345"/>
    </source>
</evidence>
<accession>A0ABR8PMJ4</accession>
<dbReference type="InterPro" id="IPR016161">
    <property type="entry name" value="Ald_DH/histidinol_DH"/>
</dbReference>
<name>A0ABR8PMJ4_9BACL</name>
<dbReference type="PROSITE" id="PS00687">
    <property type="entry name" value="ALDEHYDE_DEHYDR_GLU"/>
    <property type="match status" value="1"/>
</dbReference>
<reference evidence="5 6" key="1">
    <citation type="submission" date="2020-08" db="EMBL/GenBank/DDBJ databases">
        <title>A Genomic Blueprint of the Chicken Gut Microbiome.</title>
        <authorList>
            <person name="Gilroy R."/>
            <person name="Ravi A."/>
            <person name="Getino M."/>
            <person name="Pursley I."/>
            <person name="Horton D.L."/>
            <person name="Alikhan N.-F."/>
            <person name="Baker D."/>
            <person name="Gharbi K."/>
            <person name="Hall N."/>
            <person name="Watson M."/>
            <person name="Adriaenssens E.M."/>
            <person name="Foster-Nyarko E."/>
            <person name="Jarju S."/>
            <person name="Secka A."/>
            <person name="Antonio M."/>
            <person name="Oren A."/>
            <person name="Chaudhuri R."/>
            <person name="La Ragione R.M."/>
            <person name="Hildebrand F."/>
            <person name="Pallen M.J."/>
        </authorList>
    </citation>
    <scope>NUCLEOTIDE SEQUENCE [LARGE SCALE GENOMIC DNA]</scope>
    <source>
        <strain evidence="5 6">Sa3CUA8</strain>
    </source>
</reference>
<dbReference type="InterPro" id="IPR029510">
    <property type="entry name" value="Ald_DH_CS_GLU"/>
</dbReference>
<organism evidence="5 6">
    <name type="scientific">Sporosarcina gallistercoris</name>
    <dbReference type="NCBI Taxonomy" id="2762245"/>
    <lineage>
        <taxon>Bacteria</taxon>
        <taxon>Bacillati</taxon>
        <taxon>Bacillota</taxon>
        <taxon>Bacilli</taxon>
        <taxon>Bacillales</taxon>
        <taxon>Caryophanaceae</taxon>
        <taxon>Sporosarcina</taxon>
    </lineage>
</organism>
<sequence length="492" mass="51926">MAVSTDLKEYQNLIGGELRAATGGTLTDSIDPSTGKAWARVPKSSKEDAVTAIEAAQKAFPAWKALSASERAACLRDAAEVIASNGGELAALETQDNGWVIRETTYGLIPVLQQVWLDAAGKATEANRGQTVPMSPTSLGYTLREPYGVVVGITPWNAPLFTFAIKAAYALAAGNTVVIKPSEQAAVSSLHLGHLLKDVFPEGVLNVICGPGSEIGDTLVSHPAVDKVSLTGSGGTASSIARATAGKPKPLIFELGGKSANVLFEDANIEKAVEAICTYSIFTGNSGQLCVGGSRILVHRSIIDEVSAGVKQFLQNPQLKQFGPTLDPTTTTGPIATKSQFEKIQSYIQLGLDEGAELVYGGRSGGTELLPDRSDLTDGYWIEPTLLKSETNSLRVCQEEIFGPVAVMIPFDTEEEAIALANDTEFGLAAGVWTADLSRAHRMVAALDAGNVWVNTYARVGVDLPFGGVKNSGFGTDSIEDYSREKACVIEM</sequence>